<dbReference type="EMBL" id="AP021906">
    <property type="protein sequence ID" value="BBP91338.1"/>
    <property type="molecule type" value="Genomic_DNA"/>
</dbReference>
<gene>
    <name evidence="1" type="ORF">BsIDN1_49560</name>
</gene>
<proteinExistence type="predicted"/>
<name>A0A5S9MEB3_BACIA</name>
<reference evidence="1 2" key="1">
    <citation type="submission" date="2019-12" db="EMBL/GenBank/DDBJ databases">
        <title>Full genome sequence of a Bacillus safensis strain isolated from commercially available natto in Indonesia.</title>
        <authorList>
            <person name="Yoshida M."/>
            <person name="Uomi M."/>
            <person name="Waturangi D."/>
            <person name="Ekaputri J.J."/>
            <person name="Setiamarga D.H.E."/>
        </authorList>
    </citation>
    <scope>NUCLEOTIDE SEQUENCE [LARGE SCALE GENOMIC DNA]</scope>
    <source>
        <strain evidence="1 2">IDN1</strain>
    </source>
</reference>
<organism evidence="1 2">
    <name type="scientific">Bacillus safensis</name>
    <dbReference type="NCBI Taxonomy" id="561879"/>
    <lineage>
        <taxon>Bacteria</taxon>
        <taxon>Bacillati</taxon>
        <taxon>Bacillota</taxon>
        <taxon>Bacilli</taxon>
        <taxon>Bacillales</taxon>
        <taxon>Bacillaceae</taxon>
        <taxon>Bacillus</taxon>
    </lineage>
</organism>
<evidence type="ECO:0000313" key="1">
    <source>
        <dbReference type="EMBL" id="BBP91338.1"/>
    </source>
</evidence>
<dbReference type="Proteomes" id="UP000464658">
    <property type="component" value="Chromosome"/>
</dbReference>
<protein>
    <submittedName>
        <fullName evidence="1">Uncharacterized protein</fullName>
    </submittedName>
</protein>
<evidence type="ECO:0000313" key="2">
    <source>
        <dbReference type="Proteomes" id="UP000464658"/>
    </source>
</evidence>
<sequence>MHFEVEQFNKKVITEPFNRAVLNKLVDYIDPAGKEKKNLSLQLLINTQILLFAY</sequence>
<accession>A0A5S9MEB3</accession>
<dbReference type="AlphaFoldDB" id="A0A5S9MEB3"/>